<evidence type="ECO:0000256" key="1">
    <source>
        <dbReference type="SAM" id="MobiDB-lite"/>
    </source>
</evidence>
<feature type="region of interest" description="Disordered" evidence="1">
    <location>
        <begin position="1"/>
        <end position="53"/>
    </location>
</feature>
<gene>
    <name evidence="2" type="ORF">DEO72_LG2g159</name>
</gene>
<dbReference type="AlphaFoldDB" id="A0A4D6KYN8"/>
<accession>A0A4D6KYN8</accession>
<organism evidence="2 3">
    <name type="scientific">Vigna unguiculata</name>
    <name type="common">Cowpea</name>
    <dbReference type="NCBI Taxonomy" id="3917"/>
    <lineage>
        <taxon>Eukaryota</taxon>
        <taxon>Viridiplantae</taxon>
        <taxon>Streptophyta</taxon>
        <taxon>Embryophyta</taxon>
        <taxon>Tracheophyta</taxon>
        <taxon>Spermatophyta</taxon>
        <taxon>Magnoliopsida</taxon>
        <taxon>eudicotyledons</taxon>
        <taxon>Gunneridae</taxon>
        <taxon>Pentapetalae</taxon>
        <taxon>rosids</taxon>
        <taxon>fabids</taxon>
        <taxon>Fabales</taxon>
        <taxon>Fabaceae</taxon>
        <taxon>Papilionoideae</taxon>
        <taxon>50 kb inversion clade</taxon>
        <taxon>NPAAA clade</taxon>
        <taxon>indigoferoid/millettioid clade</taxon>
        <taxon>Phaseoleae</taxon>
        <taxon>Vigna</taxon>
    </lineage>
</organism>
<evidence type="ECO:0000313" key="3">
    <source>
        <dbReference type="Proteomes" id="UP000501690"/>
    </source>
</evidence>
<evidence type="ECO:0000313" key="2">
    <source>
        <dbReference type="EMBL" id="QCD79841.1"/>
    </source>
</evidence>
<dbReference type="EMBL" id="CP039346">
    <property type="protein sequence ID" value="QCD79841.1"/>
    <property type="molecule type" value="Genomic_DNA"/>
</dbReference>
<reference evidence="2 3" key="1">
    <citation type="submission" date="2019-04" db="EMBL/GenBank/DDBJ databases">
        <title>An improved genome assembly and genetic linkage map for asparagus bean, Vigna unguiculata ssp. sesquipedialis.</title>
        <authorList>
            <person name="Xia Q."/>
            <person name="Zhang R."/>
            <person name="Dong Y."/>
        </authorList>
    </citation>
    <scope>NUCLEOTIDE SEQUENCE [LARGE SCALE GENOMIC DNA]</scope>
    <source>
        <tissue evidence="2">Leaf</tissue>
    </source>
</reference>
<name>A0A4D6KYN8_VIGUN</name>
<sequence>MNQPIKQPSTFKRQSIAKTQKRSRSSWSPRSGEKSALAQTADSRLGETATVAPEKCRELSLRRDGLAWARLFVAQKYSSSPRRALEQKPERVPAILAWAR</sequence>
<protein>
    <submittedName>
        <fullName evidence="2">Uncharacterized protein</fullName>
    </submittedName>
</protein>
<keyword evidence="3" id="KW-1185">Reference proteome</keyword>
<dbReference type="Proteomes" id="UP000501690">
    <property type="component" value="Linkage Group LG2"/>
</dbReference>
<proteinExistence type="predicted"/>
<feature type="compositionally biased region" description="Polar residues" evidence="1">
    <location>
        <begin position="1"/>
        <end position="18"/>
    </location>
</feature>